<gene>
    <name evidence="1" type="ORF">D1006_08430</name>
</gene>
<evidence type="ECO:0000313" key="2">
    <source>
        <dbReference type="Proteomes" id="UP000289650"/>
    </source>
</evidence>
<organism evidence="1 2">
    <name type="scientific">Burkholderia stabilis</name>
    <dbReference type="NCBI Taxonomy" id="95485"/>
    <lineage>
        <taxon>Bacteria</taxon>
        <taxon>Pseudomonadati</taxon>
        <taxon>Pseudomonadota</taxon>
        <taxon>Betaproteobacteria</taxon>
        <taxon>Burkholderiales</taxon>
        <taxon>Burkholderiaceae</taxon>
        <taxon>Burkholderia</taxon>
        <taxon>Burkholderia cepacia complex</taxon>
    </lineage>
</organism>
<proteinExistence type="predicted"/>
<name>A0A4V1PSV0_9BURK</name>
<evidence type="ECO:0000313" key="1">
    <source>
        <dbReference type="EMBL" id="RXV72364.1"/>
    </source>
</evidence>
<protein>
    <submittedName>
        <fullName evidence="1">Uncharacterized protein</fullName>
    </submittedName>
</protein>
<sequence>MLTPGLPGTLERSLVARRQPGAAPAGTRSATRFVPLSYTPRVAHACQTGPLRENTDPPTTGNP</sequence>
<accession>A0A4V1PSV0</accession>
<dbReference type="OrthoDB" id="9035033at2"/>
<dbReference type="EMBL" id="QWEX01000001">
    <property type="protein sequence ID" value="RXV72364.1"/>
    <property type="molecule type" value="Genomic_DNA"/>
</dbReference>
<comment type="caution">
    <text evidence="1">The sequence shown here is derived from an EMBL/GenBank/DDBJ whole genome shotgun (WGS) entry which is preliminary data.</text>
</comment>
<reference evidence="1 2" key="1">
    <citation type="submission" date="2018-08" db="EMBL/GenBank/DDBJ databases">
        <title>Mountain-cultivated ginseng endophyte, Burkholderia stabilis and its activity against ginseng root rot disease.</title>
        <authorList>
            <person name="Tapan Kumar M."/>
            <person name="Bae H."/>
            <person name="Shanmugam G."/>
            <person name="Jeon J."/>
        </authorList>
    </citation>
    <scope>NUCLEOTIDE SEQUENCE [LARGE SCALE GENOMIC DNA]</scope>
    <source>
        <strain evidence="1 2">EB159</strain>
    </source>
</reference>
<dbReference type="AlphaFoldDB" id="A0A4V1PSV0"/>
<dbReference type="Proteomes" id="UP000289650">
    <property type="component" value="Unassembled WGS sequence"/>
</dbReference>